<dbReference type="EMBL" id="FOUB01000011">
    <property type="protein sequence ID" value="SFM05706.1"/>
    <property type="molecule type" value="Genomic_DNA"/>
</dbReference>
<gene>
    <name evidence="1" type="ORF">SAMN05421863_101148</name>
</gene>
<dbReference type="AlphaFoldDB" id="A0A1I4MRM4"/>
<keyword evidence="2" id="KW-1185">Reference proteome</keyword>
<sequence>MTKGILQIFFEKIREVFSEEKASLESVSSKTISPATSSIAAPHKTTSPEVIKEPEELISLVEQLRAEIARDAACLYVFETGEATTIPAGMSCVSYASTNGEVGYVTLVNGNPKALPSGVTGGYSIRLPDQVETAASGHHITVHAIARASGSNQSHFSIAYSTNDVGNSGWRKFIAGPEWSIHTMEYDVPVMKEGRGDFIGILPDSEGNPGTELCYLAINISERK</sequence>
<evidence type="ECO:0000313" key="1">
    <source>
        <dbReference type="EMBL" id="SFM05706.1"/>
    </source>
</evidence>
<accession>A0A1I4MRM4</accession>
<name>A0A1I4MRM4_9PROT</name>
<dbReference type="OrthoDB" id="8546542at2"/>
<evidence type="ECO:0000313" key="2">
    <source>
        <dbReference type="Proteomes" id="UP000183287"/>
    </source>
</evidence>
<proteinExistence type="predicted"/>
<organism evidence="1 2">
    <name type="scientific">Nitrosomonas communis</name>
    <dbReference type="NCBI Taxonomy" id="44574"/>
    <lineage>
        <taxon>Bacteria</taxon>
        <taxon>Pseudomonadati</taxon>
        <taxon>Pseudomonadota</taxon>
        <taxon>Betaproteobacteria</taxon>
        <taxon>Nitrosomonadales</taxon>
        <taxon>Nitrosomonadaceae</taxon>
        <taxon>Nitrosomonas</taxon>
    </lineage>
</organism>
<protein>
    <submittedName>
        <fullName evidence="1">Uncharacterized protein</fullName>
    </submittedName>
</protein>
<reference evidence="2" key="1">
    <citation type="submission" date="2016-10" db="EMBL/GenBank/DDBJ databases">
        <authorList>
            <person name="Varghese N."/>
            <person name="Submissions S."/>
        </authorList>
    </citation>
    <scope>NUCLEOTIDE SEQUENCE [LARGE SCALE GENOMIC DNA]</scope>
    <source>
        <strain evidence="2">Nm44</strain>
    </source>
</reference>
<dbReference type="RefSeq" id="WP_074904554.1">
    <property type="nucleotide sequence ID" value="NZ_FOUB01000011.1"/>
</dbReference>
<dbReference type="Proteomes" id="UP000183287">
    <property type="component" value="Unassembled WGS sequence"/>
</dbReference>